<protein>
    <submittedName>
        <fullName evidence="1">Uncharacterized protein</fullName>
    </submittedName>
</protein>
<organism evidence="1 2">
    <name type="scientific">Pseudomonas syringae Cit 7</name>
    <dbReference type="NCBI Taxonomy" id="629264"/>
    <lineage>
        <taxon>Bacteria</taxon>
        <taxon>Pseudomonadati</taxon>
        <taxon>Pseudomonadota</taxon>
        <taxon>Gammaproteobacteria</taxon>
        <taxon>Pseudomonadales</taxon>
        <taxon>Pseudomonadaceae</taxon>
        <taxon>Pseudomonas</taxon>
        <taxon>Pseudomonas syringae</taxon>
    </lineage>
</organism>
<sequence length="96" mass="10465">MTNKQIIRLAQPPAVPPLVLVASNIDWGVSVDAYLCSAARIGNRYAAEAFLDRSGVINDGMTVATPPVTVLMHKNGFMLVRSQCLKDHYVIVTEHS</sequence>
<dbReference type="Proteomes" id="UP000005924">
    <property type="component" value="Chromosome"/>
</dbReference>
<accession>A0A8T8LYU6</accession>
<reference evidence="1" key="1">
    <citation type="journal article" date="2011" name="PLoS Pathog.">
        <title>Dynamic evolution of pathogenicity revealed by sequencing and comparative genomics of 19 Pseudomonas syringae isolates.</title>
        <authorList>
            <person name="Baltrus D.A."/>
            <person name="Nishimura M.T."/>
            <person name="Romanchuk A."/>
            <person name="Chang J.H."/>
            <person name="Mukhtar M.S."/>
            <person name="Cherkis K."/>
            <person name="Roach J."/>
            <person name="Grant S.R."/>
            <person name="Jones C.D."/>
            <person name="Dangl J.L."/>
        </authorList>
    </citation>
    <scope>NUCLEOTIDE SEQUENCE</scope>
    <source>
        <strain evidence="1">Cit 7</strain>
    </source>
</reference>
<proteinExistence type="predicted"/>
<dbReference type="EMBL" id="CP073636">
    <property type="protein sequence ID" value="QUP66631.1"/>
    <property type="molecule type" value="Genomic_DNA"/>
</dbReference>
<reference evidence="1" key="2">
    <citation type="submission" date="2021-04" db="EMBL/GenBank/DDBJ databases">
        <title>A complete genome sequence for Pseudomonas syringae Cit7.</title>
        <authorList>
            <person name="Baltrus D.A."/>
        </authorList>
    </citation>
    <scope>NUCLEOTIDE SEQUENCE</scope>
    <source>
        <strain evidence="1">Cit 7</strain>
    </source>
</reference>
<dbReference type="AlphaFoldDB" id="A0A8T8LYU6"/>
<gene>
    <name evidence="1" type="ORF">PSYCIT7_002890</name>
</gene>
<name>A0A8T8LYU6_PSESX</name>
<dbReference type="RefSeq" id="WP_003366508.1">
    <property type="nucleotide sequence ID" value="NZ_CP073636.1"/>
</dbReference>
<evidence type="ECO:0000313" key="1">
    <source>
        <dbReference type="EMBL" id="QUP66631.1"/>
    </source>
</evidence>
<evidence type="ECO:0000313" key="2">
    <source>
        <dbReference type="Proteomes" id="UP000005924"/>
    </source>
</evidence>